<dbReference type="Pfam" id="PF18676">
    <property type="entry name" value="MBG_2"/>
    <property type="match status" value="1"/>
</dbReference>
<dbReference type="Proteomes" id="UP000707477">
    <property type="component" value="Unassembled WGS sequence"/>
</dbReference>
<feature type="compositionally biased region" description="Low complexity" evidence="5">
    <location>
        <begin position="42"/>
        <end position="57"/>
    </location>
</feature>
<keyword evidence="1" id="KW-0134">Cell wall</keyword>
<feature type="transmembrane region" description="Helical" evidence="6">
    <location>
        <begin position="1371"/>
        <end position="1388"/>
    </location>
</feature>
<feature type="domain" description="MBG" evidence="9">
    <location>
        <begin position="1085"/>
        <end position="1152"/>
    </location>
</feature>
<dbReference type="InterPro" id="IPR022263">
    <property type="entry name" value="KxYKxGKxW"/>
</dbReference>
<dbReference type="SUPFAM" id="SSF52058">
    <property type="entry name" value="L domain-like"/>
    <property type="match status" value="2"/>
</dbReference>
<evidence type="ECO:0000256" key="1">
    <source>
        <dbReference type="ARBA" id="ARBA00022512"/>
    </source>
</evidence>
<keyword evidence="6" id="KW-0812">Transmembrane</keyword>
<dbReference type="Gene3D" id="3.10.430.110">
    <property type="match status" value="1"/>
</dbReference>
<feature type="region of interest" description="Disordered" evidence="5">
    <location>
        <begin position="41"/>
        <end position="187"/>
    </location>
</feature>
<feature type="domain" description="Gram-positive cocci surface proteins LPxTG" evidence="7">
    <location>
        <begin position="1359"/>
        <end position="1393"/>
    </location>
</feature>
<feature type="compositionally biased region" description="Gly residues" evidence="5">
    <location>
        <begin position="1241"/>
        <end position="1253"/>
    </location>
</feature>
<feature type="region of interest" description="Disordered" evidence="5">
    <location>
        <begin position="1237"/>
        <end position="1296"/>
    </location>
</feature>
<dbReference type="EMBL" id="JAAVSD010000027">
    <property type="protein sequence ID" value="NLR30348.1"/>
    <property type="molecule type" value="Genomic_DNA"/>
</dbReference>
<dbReference type="PANTHER" id="PTHR45661">
    <property type="entry name" value="SURFACE ANTIGEN"/>
    <property type="match status" value="1"/>
</dbReference>
<sequence length="1394" mass="144460">MNAKEHYKMYKDGKHWVFAAITVAAIGLGTAMSQETPVHADTTPTITTQSSSESTTSGNEVALPSTGESTADQTSGTSASEGTALGDNDNKTVTNESDDKTNEASHTPQEEASGDSGETTDNEVVNSDGNGQNQTDTPETAPSAGAVSSQDDVENEDQNLTTPRDTSSDTVTSGATTGGDDQAGQPAIAANPASSLVKSLAATVPVIPDTSNLTYSLNSDGTATITGAKQDVGDTLVIPSTITDDSGKVLQVTAIGQGFSSNFPNTTNLKTLIIENGITSIADNAFSYLKTLKTIDLSQNKTLKTIGKQAFLNDSITTLILPDSVTTIGDQAFASNPLANVTFGTGVQTIGNEAFEYDPLTSIDLSQSTGLTSIGDLAFFAAQATTVTLPVSLQTIGKQAFASNSKLTSIAFPASLQSIGDEAFLQDSQLATVTFAPNGQLTTIGSQAFTYDALTSLTLPASLQSIGASAFAANTALTAVNFAADGQLTTIGDHAFENDNGITTLTLPASLTTVGDFAFSTLHNLETVTFASGSQPLTIGNSAFIYDISLTQVTLPENLISIGDQAFLSATSLPTIVLPAQLESIGTNAFTYDQGLKTVDMTGATSLTTIGNGAFEYAGLTGNLTLPANLTTIGDLAFAVNNLTGVAFNDKLQSIGESAFVYNQLADPITLPATLTNVGDHAFYGNRLTTVTVPPTVTQLGTDVFSYNRLTQLTAAAGTSNLALNQNAYYFADQPTVSLNDLFKTTLGTATIAPGDISHLSNGVTLGANGTFVVPTGVDQFTFNWSMAGGTYTGQYQVVLNNPDIKVFNSTIFYGDDWTPADNLLSAIKPDGSTAAVGDLTVTIHQLNSQGQVVTDNTGKPVEIAPDALTNQAGTYQVTYSYGSSSSAVALVTVNKRAASYTVTGSQTVTYNGQAPAVDSADFNVALSNDLPYTLKDGDLTLAYTDAKGNQVLLTDDNAADFTNVGTYQVVVNPDAWARLTAESPALANYDWSKSTSLATLTIAPAPLTVTVADQSMVYGSQEPQPQVTVVDANGQLVTNPDITVTRDGGNDAGVYGYHVTVNNANYTLAEGSSVGTLTIEKLPLTITLADQSKAVGTADPTIQPTIVDSNGRVITDSGLTVSREPGQTVGTYNYYLNVNGLNANYTVAQANLGKLTILPVKATLTGSNYTMTVGDPTPTAADFKAAATDTNGQAVGSDQVSVDLGNADVTKPGTYQVTLRYGDAPDVTVTLTVVAKPTDGGAGDGGNPGGGTTPVDPTDPTDPTDPVAPVDPSDPHTPEVPDTGNHHQVISDGGVDAKIKPGIVLTVNRPQQLRKGGAAGHMTTGLNGSGQNTIHQLAQQTKVRSNQATRTQAQTARAATLPQTSEATTPWWSVLGIFLGSLGLVGYRKRRHD</sequence>
<dbReference type="RefSeq" id="WP_168850561.1">
    <property type="nucleotide sequence ID" value="NZ_JAAVSD010000027.1"/>
</dbReference>
<dbReference type="Pfam" id="PF19258">
    <property type="entry name" value="KxYKxGKxW_sig"/>
    <property type="match status" value="1"/>
</dbReference>
<comment type="caution">
    <text evidence="10">The sequence shown here is derived from an EMBL/GenBank/DDBJ whole genome shotgun (WGS) entry which is preliminary data.</text>
</comment>
<evidence type="ECO:0000259" key="9">
    <source>
        <dbReference type="Pfam" id="PF18676"/>
    </source>
</evidence>
<keyword evidence="6" id="KW-0472">Membrane</keyword>
<organism evidence="10 11">
    <name type="scientific">Levilactobacillus tujiorum</name>
    <dbReference type="NCBI Taxonomy" id="2912243"/>
    <lineage>
        <taxon>Bacteria</taxon>
        <taxon>Bacillati</taxon>
        <taxon>Bacillota</taxon>
        <taxon>Bacilli</taxon>
        <taxon>Lactobacillales</taxon>
        <taxon>Lactobacillaceae</taxon>
        <taxon>Levilactobacillus</taxon>
    </lineage>
</organism>
<protein>
    <submittedName>
        <fullName evidence="10">Leucine-rich repeat protein</fullName>
    </submittedName>
</protein>
<evidence type="ECO:0000256" key="4">
    <source>
        <dbReference type="ARBA" id="ARBA00023088"/>
    </source>
</evidence>
<feature type="compositionally biased region" description="Polar residues" evidence="5">
    <location>
        <begin position="116"/>
        <end position="150"/>
    </location>
</feature>
<evidence type="ECO:0000256" key="5">
    <source>
        <dbReference type="SAM" id="MobiDB-lite"/>
    </source>
</evidence>
<accession>A0ABX1L6S8</accession>
<evidence type="ECO:0000256" key="2">
    <source>
        <dbReference type="ARBA" id="ARBA00022525"/>
    </source>
</evidence>
<dbReference type="InterPro" id="IPR032675">
    <property type="entry name" value="LRR_dom_sf"/>
</dbReference>
<evidence type="ECO:0000259" key="8">
    <source>
        <dbReference type="Pfam" id="PF07523"/>
    </source>
</evidence>
<dbReference type="InterPro" id="IPR022038">
    <property type="entry name" value="Ig-like_bact"/>
</dbReference>
<proteinExistence type="predicted"/>
<evidence type="ECO:0000259" key="7">
    <source>
        <dbReference type="Pfam" id="PF00746"/>
    </source>
</evidence>
<dbReference type="InterPro" id="IPR026906">
    <property type="entry name" value="LRR_5"/>
</dbReference>
<feature type="domain" description="Ig-like" evidence="8">
    <location>
        <begin position="1171"/>
        <end position="1234"/>
    </location>
</feature>
<dbReference type="InterPro" id="IPR041286">
    <property type="entry name" value="MBG_2"/>
</dbReference>
<feature type="compositionally biased region" description="Polar residues" evidence="5">
    <location>
        <begin position="66"/>
        <end position="81"/>
    </location>
</feature>
<name>A0ABX1L6S8_9LACO</name>
<keyword evidence="3" id="KW-0732">Signal</keyword>
<evidence type="ECO:0000256" key="6">
    <source>
        <dbReference type="SAM" id="Phobius"/>
    </source>
</evidence>
<evidence type="ECO:0000313" key="10">
    <source>
        <dbReference type="EMBL" id="NLR30348.1"/>
    </source>
</evidence>
<dbReference type="InterPro" id="IPR019931">
    <property type="entry name" value="LPXTG_anchor"/>
</dbReference>
<dbReference type="NCBIfam" id="TIGR01167">
    <property type="entry name" value="LPXTG_anchor"/>
    <property type="match status" value="1"/>
</dbReference>
<dbReference type="PANTHER" id="PTHR45661:SF3">
    <property type="entry name" value="IG-LIKE DOMAIN-CONTAINING PROTEIN"/>
    <property type="match status" value="1"/>
</dbReference>
<dbReference type="Gene3D" id="3.80.10.10">
    <property type="entry name" value="Ribonuclease Inhibitor"/>
    <property type="match status" value="4"/>
</dbReference>
<dbReference type="Pfam" id="PF00746">
    <property type="entry name" value="Gram_pos_anchor"/>
    <property type="match status" value="1"/>
</dbReference>
<feature type="compositionally biased region" description="Polar residues" evidence="5">
    <location>
        <begin position="158"/>
        <end position="175"/>
    </location>
</feature>
<dbReference type="Pfam" id="PF13306">
    <property type="entry name" value="LRR_5"/>
    <property type="match status" value="2"/>
</dbReference>
<evidence type="ECO:0000256" key="3">
    <source>
        <dbReference type="ARBA" id="ARBA00022729"/>
    </source>
</evidence>
<keyword evidence="4" id="KW-0572">Peptidoglycan-anchor</keyword>
<dbReference type="Pfam" id="PF07523">
    <property type="entry name" value="Big_3"/>
    <property type="match status" value="1"/>
</dbReference>
<reference evidence="10 11" key="1">
    <citation type="submission" date="2020-03" db="EMBL/GenBank/DDBJ databases">
        <authorList>
            <person name="Zhang Z."/>
            <person name="Guo Z."/>
            <person name="Hou Q."/>
            <person name="Shen X."/>
        </authorList>
    </citation>
    <scope>NUCLEOTIDE SEQUENCE [LARGE SCALE GENOMIC DNA]</scope>
    <source>
        <strain evidence="10 11">HBUAS51329</strain>
    </source>
</reference>
<dbReference type="NCBIfam" id="TIGR03715">
    <property type="entry name" value="KxYKxGKxW"/>
    <property type="match status" value="1"/>
</dbReference>
<gene>
    <name evidence="10" type="ORF">HEQ44_09115</name>
</gene>
<keyword evidence="6" id="KW-1133">Transmembrane helix</keyword>
<keyword evidence="11" id="KW-1185">Reference proteome</keyword>
<keyword evidence="2" id="KW-0964">Secreted</keyword>
<evidence type="ECO:0000313" key="11">
    <source>
        <dbReference type="Proteomes" id="UP000707477"/>
    </source>
</evidence>
<dbReference type="InterPro" id="IPR053139">
    <property type="entry name" value="Surface_bspA-like"/>
</dbReference>